<name>A0ABU8T6F0_9PSEU</name>
<dbReference type="Pfam" id="PF00582">
    <property type="entry name" value="Usp"/>
    <property type="match status" value="1"/>
</dbReference>
<proteinExistence type="inferred from homology"/>
<evidence type="ECO:0000313" key="6">
    <source>
        <dbReference type="Proteomes" id="UP001364211"/>
    </source>
</evidence>
<organism evidence="5 6">
    <name type="scientific">Pseudonocardia spirodelae</name>
    <dbReference type="NCBI Taxonomy" id="3133431"/>
    <lineage>
        <taxon>Bacteria</taxon>
        <taxon>Bacillati</taxon>
        <taxon>Actinomycetota</taxon>
        <taxon>Actinomycetes</taxon>
        <taxon>Pseudonocardiales</taxon>
        <taxon>Pseudonocardiaceae</taxon>
        <taxon>Pseudonocardia</taxon>
    </lineage>
</organism>
<comment type="caution">
    <text evidence="5">The sequence shown here is derived from an EMBL/GenBank/DDBJ whole genome shotgun (WGS) entry which is preliminary data.</text>
</comment>
<dbReference type="Gene3D" id="3.40.50.620">
    <property type="entry name" value="HUPs"/>
    <property type="match status" value="1"/>
</dbReference>
<dbReference type="InterPro" id="IPR014729">
    <property type="entry name" value="Rossmann-like_a/b/a_fold"/>
</dbReference>
<dbReference type="EMBL" id="JBBJUP010000007">
    <property type="protein sequence ID" value="MEJ8279517.1"/>
    <property type="molecule type" value="Genomic_DNA"/>
</dbReference>
<comment type="similarity">
    <text evidence="1">Belongs to the universal stress protein A family.</text>
</comment>
<evidence type="ECO:0000259" key="4">
    <source>
        <dbReference type="Pfam" id="PF00582"/>
    </source>
</evidence>
<keyword evidence="2" id="KW-0547">Nucleotide-binding</keyword>
<sequence>PHGPVVVGVDGSAWTEPALAAAFAEAAARGTGVVAVHAWADDVVDPAVTALVDPDGRAEDERRLLDDALAPWADKHPDVRVRRVLAHDRPARALVTESGWAQLVVVGSRGRGGVAGMPLGSVGRALLSHAHCPVLVARDGPG</sequence>
<keyword evidence="3" id="KW-0067">ATP-binding</keyword>
<evidence type="ECO:0000313" key="5">
    <source>
        <dbReference type="EMBL" id="MEJ8279517.1"/>
    </source>
</evidence>
<feature type="non-terminal residue" evidence="5">
    <location>
        <position position="1"/>
    </location>
</feature>
<evidence type="ECO:0000256" key="3">
    <source>
        <dbReference type="ARBA" id="ARBA00022840"/>
    </source>
</evidence>
<reference evidence="5 6" key="1">
    <citation type="submission" date="2024-03" db="EMBL/GenBank/DDBJ databases">
        <title>Draft genome sequence of Pseudonocardia sp. DW16-2.</title>
        <authorList>
            <person name="Duangmal K."/>
        </authorList>
    </citation>
    <scope>NUCLEOTIDE SEQUENCE [LARGE SCALE GENOMIC DNA]</scope>
    <source>
        <strain evidence="5 6">DW16-2</strain>
    </source>
</reference>
<evidence type="ECO:0000256" key="2">
    <source>
        <dbReference type="ARBA" id="ARBA00022741"/>
    </source>
</evidence>
<feature type="domain" description="UspA" evidence="4">
    <location>
        <begin position="4"/>
        <end position="138"/>
    </location>
</feature>
<dbReference type="PRINTS" id="PR01438">
    <property type="entry name" value="UNVRSLSTRESS"/>
</dbReference>
<dbReference type="PANTHER" id="PTHR46268">
    <property type="entry name" value="STRESS RESPONSE PROTEIN NHAX"/>
    <property type="match status" value="1"/>
</dbReference>
<keyword evidence="6" id="KW-1185">Reference proteome</keyword>
<gene>
    <name evidence="5" type="ORF">WJX68_11300</name>
</gene>
<dbReference type="SUPFAM" id="SSF52402">
    <property type="entry name" value="Adenine nucleotide alpha hydrolases-like"/>
    <property type="match status" value="1"/>
</dbReference>
<evidence type="ECO:0000256" key="1">
    <source>
        <dbReference type="ARBA" id="ARBA00008791"/>
    </source>
</evidence>
<protein>
    <submittedName>
        <fullName evidence="5">Universal stress protein</fullName>
    </submittedName>
</protein>
<dbReference type="RefSeq" id="WP_340289275.1">
    <property type="nucleotide sequence ID" value="NZ_JBBJUP010000007.1"/>
</dbReference>
<dbReference type="InterPro" id="IPR006016">
    <property type="entry name" value="UspA"/>
</dbReference>
<dbReference type="Proteomes" id="UP001364211">
    <property type="component" value="Unassembled WGS sequence"/>
</dbReference>
<dbReference type="PANTHER" id="PTHR46268:SF27">
    <property type="entry name" value="UNIVERSAL STRESS PROTEIN RV2623"/>
    <property type="match status" value="1"/>
</dbReference>
<accession>A0ABU8T6F0</accession>
<dbReference type="InterPro" id="IPR006015">
    <property type="entry name" value="Universal_stress_UspA"/>
</dbReference>